<dbReference type="Proteomes" id="UP000012164">
    <property type="component" value="Unassembled WGS sequence"/>
</dbReference>
<feature type="compositionally biased region" description="Polar residues" evidence="1">
    <location>
        <begin position="35"/>
        <end position="47"/>
    </location>
</feature>
<evidence type="ECO:0000256" key="1">
    <source>
        <dbReference type="SAM" id="MobiDB-lite"/>
    </source>
</evidence>
<evidence type="ECO:0000313" key="2">
    <source>
        <dbReference type="EMBL" id="EMJ38019.1"/>
    </source>
</evidence>
<evidence type="ECO:0000313" key="3">
    <source>
        <dbReference type="Proteomes" id="UP000012164"/>
    </source>
</evidence>
<proteinExistence type="predicted"/>
<gene>
    <name evidence="2" type="ORF">LEP1GSC079_4730</name>
</gene>
<name>A0A0F6IIZ4_LEPIR</name>
<comment type="caution">
    <text evidence="2">The sequence shown here is derived from an EMBL/GenBank/DDBJ whole genome shotgun (WGS) entry which is preliminary data.</text>
</comment>
<feature type="region of interest" description="Disordered" evidence="1">
    <location>
        <begin position="1"/>
        <end position="47"/>
    </location>
</feature>
<sequence>MAGTIREKTDAKRRDGGTRSSEETSVMDEERRGSVIQSQSLVNFERG</sequence>
<feature type="compositionally biased region" description="Basic and acidic residues" evidence="1">
    <location>
        <begin position="1"/>
        <end position="33"/>
    </location>
</feature>
<dbReference type="AlphaFoldDB" id="A0A0F6IIZ4"/>
<accession>A0A0F6IIZ4</accession>
<dbReference type="EMBL" id="AKWR02000056">
    <property type="protein sequence ID" value="EMJ38019.1"/>
    <property type="molecule type" value="Genomic_DNA"/>
</dbReference>
<organism evidence="2 3">
    <name type="scientific">Leptospira interrogans str. FPW1039</name>
    <dbReference type="NCBI Taxonomy" id="1193040"/>
    <lineage>
        <taxon>Bacteria</taxon>
        <taxon>Pseudomonadati</taxon>
        <taxon>Spirochaetota</taxon>
        <taxon>Spirochaetia</taxon>
        <taxon>Leptospirales</taxon>
        <taxon>Leptospiraceae</taxon>
        <taxon>Leptospira</taxon>
    </lineage>
</organism>
<reference evidence="2 3" key="1">
    <citation type="submission" date="2013-01" db="EMBL/GenBank/DDBJ databases">
        <authorList>
            <person name="Harkins D.M."/>
            <person name="Durkin A.S."/>
            <person name="Brinkac L.M."/>
            <person name="Haft D.H."/>
            <person name="Selengut J.D."/>
            <person name="Sanka R."/>
            <person name="DePew J."/>
            <person name="Purushe J."/>
            <person name="Peacock S.J."/>
            <person name="Thaipadungpanit J."/>
            <person name="Wuthiekanun V.W."/>
            <person name="Day N.P."/>
            <person name="Vinetz J.M."/>
            <person name="Sutton G.G."/>
            <person name="Nierman W.C."/>
            <person name="Fouts D.E."/>
        </authorList>
    </citation>
    <scope>NUCLEOTIDE SEQUENCE [LARGE SCALE GENOMIC DNA]</scope>
    <source>
        <strain evidence="2 3">FPW1039</strain>
    </source>
</reference>
<protein>
    <submittedName>
        <fullName evidence="2">Uncharacterized protein</fullName>
    </submittedName>
</protein>